<dbReference type="OrthoDB" id="5862074at2"/>
<dbReference type="Gene3D" id="2.180.10.10">
    <property type="entry name" value="RHS repeat-associated core"/>
    <property type="match status" value="1"/>
</dbReference>
<feature type="domain" description="Teneurin-like YD-shell" evidence="2">
    <location>
        <begin position="1012"/>
        <end position="1328"/>
    </location>
</feature>
<dbReference type="SUPFAM" id="SSF56399">
    <property type="entry name" value="ADP-ribosylation"/>
    <property type="match status" value="1"/>
</dbReference>
<evidence type="ECO:0000259" key="2">
    <source>
        <dbReference type="Pfam" id="PF25023"/>
    </source>
</evidence>
<dbReference type="InterPro" id="IPR056823">
    <property type="entry name" value="TEN-like_YD-shell"/>
</dbReference>
<dbReference type="NCBIfam" id="TIGR03696">
    <property type="entry name" value="Rhs_assc_core"/>
    <property type="match status" value="1"/>
</dbReference>
<dbReference type="PANTHER" id="PTHR32305">
    <property type="match status" value="1"/>
</dbReference>
<comment type="caution">
    <text evidence="3">The sequence shown here is derived from an EMBL/GenBank/DDBJ whole genome shotgun (WGS) entry which is preliminary data.</text>
</comment>
<protein>
    <recommendedName>
        <fullName evidence="2">Teneurin-like YD-shell domain-containing protein</fullName>
    </recommendedName>
</protein>
<dbReference type="PATRIC" id="fig|1354337.4.peg.1330"/>
<name>A0A198G6Y1_9GAMM</name>
<dbReference type="EMBL" id="LXEN01000057">
    <property type="protein sequence ID" value="OAT32509.1"/>
    <property type="molecule type" value="Genomic_DNA"/>
</dbReference>
<dbReference type="STRING" id="1354337.M983_1307"/>
<dbReference type="InterPro" id="IPR031325">
    <property type="entry name" value="RHS_repeat"/>
</dbReference>
<evidence type="ECO:0000313" key="3">
    <source>
        <dbReference type="EMBL" id="OAT32509.1"/>
    </source>
</evidence>
<dbReference type="InterPro" id="IPR022385">
    <property type="entry name" value="Rhs_assc_core"/>
</dbReference>
<accession>A0A198G6Y1</accession>
<dbReference type="InterPro" id="IPR050708">
    <property type="entry name" value="T6SS_VgrG/RHS"/>
</dbReference>
<evidence type="ECO:0000313" key="4">
    <source>
        <dbReference type="Proteomes" id="UP000094023"/>
    </source>
</evidence>
<proteinExistence type="predicted"/>
<dbReference type="InterPro" id="IPR006530">
    <property type="entry name" value="YD"/>
</dbReference>
<keyword evidence="1" id="KW-0677">Repeat</keyword>
<sequence>MSADFTSFSSNFISASSGSVDPRTGMYNYQFSIATLIGNAGLGPNLNIGLAYSPLTTTNIGFGSGFSLLFSRYDKSTKTLQLSTGESYKVTEVGNKINILYAKPQHFRIKVQDDGYYIYHKDGTIERLTAPKKGGDIKVTETIKSPGNREMSLKWEIFGNNKRLLAISDEFSDLLVINYTAAGVNFNVWPKSSEHYVIKLKIQNEFLISASNLNVDPALSWSFEYNNKRLTTVTSPTGLKDRVIYNQNGHQFPLGSHNPRLPYVSRYWQTGTGGELISDRRYVFSDKNFLGFGGNSSSSWNKDTDFLYGMVSDYQYSSTETVVDKNGSPLMKVLRTYGNYHLQIKEDKQLVGSGCSSVVETVYNMITGRPFESQPTQFQLPKKVTTTYTDNSLALNERTRTDITLTEFDDFGNLIKEKASNGLITEYIYYPAEGEDGHCPPDPNGFVRFLKKKITYPIDSEYSMPERSSVFTYGRLGDTSAIVQTSLTEYNGQNPLFKIFTFYNTELGDPQFGRVITQLFDKYTPNSTKSYQQRTEINTRLTDGLLTQTTTNITHDGLTQVTQQTQSCYSNNIVSEINSNNIKTNYAYDKLGRLIETVSAVGTDYEFAIRYEYIIEPTGLVTLVKNSLNQQEKTYFDSLGREIERHQYDPDNSKKWYLVSSKSYDLLGKEITGQVNDWLTTSTNSTPLANIRTNAEYGRWGLNNRITVSTLGTDITDIDPIKLIQEQYSTSKINKNSGKTITRLDPLNMLPYRSELKDSANRINAYSDYLYDGYGQLRRVVNEQGHITLFTYDELGRELSNTLPDGTKITKEYPPYLMDELPSKIYVTGTQSDGKENTWLIGERELDGLGRVTKERVGGRSTTYRYKDSNMFPSQILTPSGGRIEKTYIPELDYVVKDLSAFDNTTSLIPKVKQSFEYTSLGNQLIRMEEGNNFKDNKWSIAGGLIEEKIALGAEQPKTMEYEYSLSGSVISYTDISGHRTHYDYDTQGRIISLTDDTLSSTYGYDDFSRIKTKIVTNSQSGITVTTHFEYDDFSRETKQTLKDSDGQELIVQQTWSSQDQIIERETKLNGRLVKKEQYVYDVRNRLVNYSVEGEQLPVDAYGYNMKSQSYDYDCLNNLLKVETYLSDNTRDIAIFYYENDKDPVQLTKVTHTHSSYPAEIQLTYDSEGRMITDESGRHLTYDVLGRLQTCNEGQYSYDALNRLVSQGYSDSERRDIYYRDDNPVNHVNFPENTLSRLIKEGNKCIGINDNGRIVLTETDQNNSLLWSRSPEQSSGDVHAWSPYGSGSINRELPGFNGEFTDLISGTYHLGNGYRAYNPVLMRFNCPDSFSPFNQGGMNSYAYCLGDPINNTDPSGHISKTGIAGLFAGIIGIITSTITLGASSSLAIGAIVSLTTGLAADVTGIMSIALADKKPEASSVLGWVSLGLGISSVGLAGTSVSRLATNINPATEMELAGHALSREVIYFPNGKATVVDRSKNIKTIHTKYSYHGYTNNFRGTGEEALLMHGHPNGSMQVGGWDEVTAIGLKRSRVELDNMTMATPETLAQTVQEVLNTRVANQTIDLTANNGVLNLVCCHSKCYAQSVANELQRPVRGFSKDAIFTPIIKNSNMNELENPKFKISKLRSKYNPLSLFSDRQKVTPRVFYPQRTNIGL</sequence>
<dbReference type="Pfam" id="PF05593">
    <property type="entry name" value="RHS_repeat"/>
    <property type="match status" value="1"/>
</dbReference>
<evidence type="ECO:0000256" key="1">
    <source>
        <dbReference type="ARBA" id="ARBA00022737"/>
    </source>
</evidence>
<gene>
    <name evidence="3" type="ORF">M983_1307</name>
</gene>
<reference evidence="3 4" key="1">
    <citation type="submission" date="2016-04" db="EMBL/GenBank/DDBJ databases">
        <title>ATOL: Assembling a taxonomically balanced genome-scale reconstruction of the evolutionary history of the Enterobacteriaceae.</title>
        <authorList>
            <person name="Plunkett G.III."/>
            <person name="Neeno-Eckwall E.C."/>
            <person name="Glasner J.D."/>
            <person name="Perna N.T."/>
        </authorList>
    </citation>
    <scope>NUCLEOTIDE SEQUENCE [LARGE SCALE GENOMIC DNA]</scope>
    <source>
        <strain evidence="3 4">ATCC 19692</strain>
    </source>
</reference>
<dbReference type="PANTHER" id="PTHR32305:SF15">
    <property type="entry name" value="PROTEIN RHSA-RELATED"/>
    <property type="match status" value="1"/>
</dbReference>
<dbReference type="RefSeq" id="WP_066748907.1">
    <property type="nucleotide sequence ID" value="NZ_LXEN01000057.1"/>
</dbReference>
<dbReference type="NCBIfam" id="TIGR01643">
    <property type="entry name" value="YD_repeat_2x"/>
    <property type="match status" value="2"/>
</dbReference>
<dbReference type="Proteomes" id="UP000094023">
    <property type="component" value="Unassembled WGS sequence"/>
</dbReference>
<keyword evidence="4" id="KW-1185">Reference proteome</keyword>
<organism evidence="3 4">
    <name type="scientific">Proteus myxofaciens ATCC 19692</name>
    <dbReference type="NCBI Taxonomy" id="1354337"/>
    <lineage>
        <taxon>Bacteria</taxon>
        <taxon>Pseudomonadati</taxon>
        <taxon>Pseudomonadota</taxon>
        <taxon>Gammaproteobacteria</taxon>
        <taxon>Enterobacterales</taxon>
        <taxon>Morganellaceae</taxon>
        <taxon>Proteus</taxon>
    </lineage>
</organism>
<dbReference type="Pfam" id="PF25023">
    <property type="entry name" value="TEN_YD-shell"/>
    <property type="match status" value="1"/>
</dbReference>